<evidence type="ECO:0000313" key="1">
    <source>
        <dbReference type="EMBL" id="RGR44433.1"/>
    </source>
</evidence>
<accession>A0A412EKQ3</accession>
<dbReference type="RefSeq" id="WP_118031785.1">
    <property type="nucleotide sequence ID" value="NZ_QRUH01000029.1"/>
</dbReference>
<proteinExistence type="predicted"/>
<name>A0A412EKQ3_9FIRM</name>
<organism evidence="1 2">
    <name type="scientific">Blautia obeum</name>
    <dbReference type="NCBI Taxonomy" id="40520"/>
    <lineage>
        <taxon>Bacteria</taxon>
        <taxon>Bacillati</taxon>
        <taxon>Bacillota</taxon>
        <taxon>Clostridia</taxon>
        <taxon>Lachnospirales</taxon>
        <taxon>Lachnospiraceae</taxon>
        <taxon>Blautia</taxon>
    </lineage>
</organism>
<protein>
    <submittedName>
        <fullName evidence="1">Uncharacterized protein</fullName>
    </submittedName>
</protein>
<reference evidence="1 2" key="1">
    <citation type="submission" date="2018-08" db="EMBL/GenBank/DDBJ databases">
        <title>A genome reference for cultivated species of the human gut microbiota.</title>
        <authorList>
            <person name="Zou Y."/>
            <person name="Xue W."/>
            <person name="Luo G."/>
        </authorList>
    </citation>
    <scope>NUCLEOTIDE SEQUENCE [LARGE SCALE GENOMIC DNA]</scope>
    <source>
        <strain evidence="1 2">AF25-21</strain>
    </source>
</reference>
<evidence type="ECO:0000313" key="2">
    <source>
        <dbReference type="Proteomes" id="UP000285839"/>
    </source>
</evidence>
<dbReference type="Proteomes" id="UP000285839">
    <property type="component" value="Unassembled WGS sequence"/>
</dbReference>
<gene>
    <name evidence="1" type="ORF">DWY46_18870</name>
</gene>
<dbReference type="EMBL" id="QRUH01000029">
    <property type="protein sequence ID" value="RGR44433.1"/>
    <property type="molecule type" value="Genomic_DNA"/>
</dbReference>
<sequence length="75" mass="8774">MSKVNIYGLKAYISNAFDLHVGKRIKYAERGEDGIEHIYEVKQMFPFCVLLEDIYDHTRICPCYSKLSLMLRGIE</sequence>
<dbReference type="AlphaFoldDB" id="A0A412EKQ3"/>
<comment type="caution">
    <text evidence="1">The sequence shown here is derived from an EMBL/GenBank/DDBJ whole genome shotgun (WGS) entry which is preliminary data.</text>
</comment>